<dbReference type="InterPro" id="IPR011051">
    <property type="entry name" value="RmlC_Cupin_sf"/>
</dbReference>
<feature type="transmembrane region" description="Helical" evidence="1">
    <location>
        <begin position="53"/>
        <end position="77"/>
    </location>
</feature>
<dbReference type="RefSeq" id="WP_084138460.1">
    <property type="nucleotide sequence ID" value="NZ_FQWQ01000005.1"/>
</dbReference>
<reference evidence="3 4" key="1">
    <citation type="submission" date="2016-11" db="EMBL/GenBank/DDBJ databases">
        <authorList>
            <person name="Jaros S."/>
            <person name="Januszkiewicz K."/>
            <person name="Wedrychowicz H."/>
        </authorList>
    </citation>
    <scope>NUCLEOTIDE SEQUENCE [LARGE SCALE GENOMIC DNA]</scope>
    <source>
        <strain evidence="3 4">DSM 24574</strain>
    </source>
</reference>
<sequence length="264" mass="30038">MKDLIVPAGNPLKKAEMLLKTEKWKFLLSLLFYPVGIVRIWRVKGWVVAKLFYAIFGFVLFLVSAAYLAIVLFAAFLPPLDNSVGTNLERTIYNTEGNYSATFVKTGGETNGAYELVQVELEPRGGNEWHYHKTFTEEFTVVEGQVKIGHNGSEIVIDKGQSARATREDMHFFQNTRDEKSVLLVKITPASGLEKTLRVAYGLINDGLLKNDMTKNPWHMALLLGYSETYLQGLPGWFQEPLINAFAKIAQWRGEDRELYKYFK</sequence>
<dbReference type="Pfam" id="PF07883">
    <property type="entry name" value="Cupin_2"/>
    <property type="match status" value="1"/>
</dbReference>
<feature type="transmembrane region" description="Helical" evidence="1">
    <location>
        <begin position="24"/>
        <end position="41"/>
    </location>
</feature>
<name>A0A1M5WNE3_9BACT</name>
<dbReference type="Proteomes" id="UP000184212">
    <property type="component" value="Unassembled WGS sequence"/>
</dbReference>
<dbReference type="SUPFAM" id="SSF51182">
    <property type="entry name" value="RmlC-like cupins"/>
    <property type="match status" value="1"/>
</dbReference>
<evidence type="ECO:0000313" key="3">
    <source>
        <dbReference type="EMBL" id="SHH89135.1"/>
    </source>
</evidence>
<dbReference type="EMBL" id="FQWQ01000005">
    <property type="protein sequence ID" value="SHH89135.1"/>
    <property type="molecule type" value="Genomic_DNA"/>
</dbReference>
<dbReference type="InterPro" id="IPR014710">
    <property type="entry name" value="RmlC-like_jellyroll"/>
</dbReference>
<proteinExistence type="predicted"/>
<keyword evidence="1" id="KW-0812">Transmembrane</keyword>
<accession>A0A1M5WNE3</accession>
<dbReference type="Gene3D" id="2.60.120.10">
    <property type="entry name" value="Jelly Rolls"/>
    <property type="match status" value="1"/>
</dbReference>
<dbReference type="PANTHER" id="PTHR36440">
    <property type="entry name" value="PUTATIVE (AFU_ORTHOLOGUE AFUA_8G07350)-RELATED"/>
    <property type="match status" value="1"/>
</dbReference>
<dbReference type="OrthoDB" id="72027at2"/>
<keyword evidence="1" id="KW-0472">Membrane</keyword>
<feature type="domain" description="Cupin type-2" evidence="2">
    <location>
        <begin position="119"/>
        <end position="185"/>
    </location>
</feature>
<dbReference type="PANTHER" id="PTHR36440:SF1">
    <property type="entry name" value="PUTATIVE (AFU_ORTHOLOGUE AFUA_8G07350)-RELATED"/>
    <property type="match status" value="1"/>
</dbReference>
<protein>
    <submittedName>
        <fullName evidence="3">Cupin domain-containing protein</fullName>
    </submittedName>
</protein>
<evidence type="ECO:0000313" key="4">
    <source>
        <dbReference type="Proteomes" id="UP000184212"/>
    </source>
</evidence>
<gene>
    <name evidence="3" type="ORF">SAMN04488109_5869</name>
</gene>
<dbReference type="AlphaFoldDB" id="A0A1M5WNE3"/>
<keyword evidence="4" id="KW-1185">Reference proteome</keyword>
<dbReference type="InterPro" id="IPR013096">
    <property type="entry name" value="Cupin_2"/>
</dbReference>
<dbReference type="STRING" id="947013.SAMN04488109_5869"/>
<keyword evidence="1" id="KW-1133">Transmembrane helix</keyword>
<evidence type="ECO:0000259" key="2">
    <source>
        <dbReference type="Pfam" id="PF07883"/>
    </source>
</evidence>
<dbReference type="InterPro" id="IPR053146">
    <property type="entry name" value="QDO-like"/>
</dbReference>
<organism evidence="3 4">
    <name type="scientific">Chryseolinea serpens</name>
    <dbReference type="NCBI Taxonomy" id="947013"/>
    <lineage>
        <taxon>Bacteria</taxon>
        <taxon>Pseudomonadati</taxon>
        <taxon>Bacteroidota</taxon>
        <taxon>Cytophagia</taxon>
        <taxon>Cytophagales</taxon>
        <taxon>Fulvivirgaceae</taxon>
        <taxon>Chryseolinea</taxon>
    </lineage>
</organism>
<evidence type="ECO:0000256" key="1">
    <source>
        <dbReference type="SAM" id="Phobius"/>
    </source>
</evidence>